<keyword evidence="5" id="KW-0411">Iron-sulfur</keyword>
<dbReference type="GO" id="GO:0016491">
    <property type="term" value="F:oxidoreductase activity"/>
    <property type="evidence" value="ECO:0007669"/>
    <property type="project" value="UniProtKB-KW"/>
</dbReference>
<dbReference type="AlphaFoldDB" id="A9AZN6"/>
<dbReference type="PROSITE" id="PS00198">
    <property type="entry name" value="4FE4S_FER_1"/>
    <property type="match status" value="2"/>
</dbReference>
<dbReference type="PANTHER" id="PTHR43255:SF1">
    <property type="entry name" value="IRON-SULFUR-BINDING OXIDOREDUCTASE FADF-RELATED"/>
    <property type="match status" value="1"/>
</dbReference>
<keyword evidence="6" id="KW-0812">Transmembrane</keyword>
<sequence>MHEILFNSQVIAVREIYWNLPHAVEYVLYLFAIASIGTMFYKMYQDILLWRRGHATVRSTNFASRLWLTTTEVFGQKRVLRDRTPGIMHTFIFYGFLALFIGTDIIAAEADFTIPIAGEEQGKILTGGFYQYYELILDVMGMVFLAGLLWALWRRYKTKPTRLDNRRTDAWVLWSMIFIVVGGYFIEILRLANQTMTVGEGADAVTAIVYEQGWAKWAIFGYPGASVARAIGLGVERATDGTIVHSQVALWIHRVLWLSHMAVVFAFVGSIPFTKFRHIFYTPLNTLFRDRDPKGALDRIPNMEEELEKDEPKLGITTLSDFSWKRRMDFDACMRCGRCQDNCPAFASGSELSPKWLITKMSDLMHGGPVMKRDGTVVMVQPAGATATAPTTSNGVKIELLEGTPETLPLYEHGIVTENELWACTTCRACMTECPATIEHVDDIIDFRRNLTMVMGEIPSGVKTVLQGIERNGNPWKLPQRQRTAWADGLEVPTLAEKEEAEVLYWVGCAPSYDDRSKKTARAMVQLMQKAGVDFAILGDEETCTGDPARRMGEELLYEQQANTNIETMGQYKFKKIVTTCAHCYNTVKNEYPQFGGKAGVDYEVVHHTEFLNDLVEAGKLNPTVPVNEKVVYHDPCYIGRYNDIYEEPRNVLNSIPGLELVEAGPRNREKAMCCGGGGGNAWLEGFGDKHVNVIRLEQLQTEKPDTVAMGCPFCMVMFEDAAKNTNQSETLGRKDVAEILLQSVGEQPPAA</sequence>
<protein>
    <recommendedName>
        <fullName evidence="7">4Fe-4S ferredoxin-type domain-containing protein</fullName>
    </recommendedName>
</protein>
<evidence type="ECO:0000313" key="9">
    <source>
        <dbReference type="Proteomes" id="UP000000787"/>
    </source>
</evidence>
<dbReference type="GO" id="GO:0051539">
    <property type="term" value="F:4 iron, 4 sulfur cluster binding"/>
    <property type="evidence" value="ECO:0007669"/>
    <property type="project" value="UniProtKB-KW"/>
</dbReference>
<dbReference type="GO" id="GO:0005886">
    <property type="term" value="C:plasma membrane"/>
    <property type="evidence" value="ECO:0007669"/>
    <property type="project" value="TreeGrafter"/>
</dbReference>
<dbReference type="eggNOG" id="COG0247">
    <property type="taxonomic scope" value="Bacteria"/>
</dbReference>
<dbReference type="InParanoid" id="A9AZN6"/>
<dbReference type="InterPro" id="IPR009051">
    <property type="entry name" value="Helical_ferredxn"/>
</dbReference>
<dbReference type="SUPFAM" id="SSF46548">
    <property type="entry name" value="alpha-helical ferredoxin"/>
    <property type="match status" value="1"/>
</dbReference>
<dbReference type="HOGENOM" id="CLU_005304_1_0_0"/>
<keyword evidence="9" id="KW-1185">Reference proteome</keyword>
<proteinExistence type="predicted"/>
<gene>
    <name evidence="8" type="ordered locus">Haur_4458</name>
</gene>
<reference evidence="8 9" key="1">
    <citation type="journal article" date="2011" name="Stand. Genomic Sci.">
        <title>Complete genome sequence of the filamentous gliding predatory bacterium Herpetosiphon aurantiacus type strain (114-95(T)).</title>
        <authorList>
            <person name="Kiss H."/>
            <person name="Nett M."/>
            <person name="Domin N."/>
            <person name="Martin K."/>
            <person name="Maresca J.A."/>
            <person name="Copeland A."/>
            <person name="Lapidus A."/>
            <person name="Lucas S."/>
            <person name="Berry K.W."/>
            <person name="Glavina Del Rio T."/>
            <person name="Dalin E."/>
            <person name="Tice H."/>
            <person name="Pitluck S."/>
            <person name="Richardson P."/>
            <person name="Bruce D."/>
            <person name="Goodwin L."/>
            <person name="Han C."/>
            <person name="Detter J.C."/>
            <person name="Schmutz J."/>
            <person name="Brettin T."/>
            <person name="Land M."/>
            <person name="Hauser L."/>
            <person name="Kyrpides N.C."/>
            <person name="Ivanova N."/>
            <person name="Goker M."/>
            <person name="Woyke T."/>
            <person name="Klenk H.P."/>
            <person name="Bryant D.A."/>
        </authorList>
    </citation>
    <scope>NUCLEOTIDE SEQUENCE [LARGE SCALE GENOMIC DNA]</scope>
    <source>
        <strain evidence="9">ATCC 23779 / DSM 785 / 114-95</strain>
    </source>
</reference>
<organism evidence="8 9">
    <name type="scientific">Herpetosiphon aurantiacus (strain ATCC 23779 / DSM 785 / 114-95)</name>
    <dbReference type="NCBI Taxonomy" id="316274"/>
    <lineage>
        <taxon>Bacteria</taxon>
        <taxon>Bacillati</taxon>
        <taxon>Chloroflexota</taxon>
        <taxon>Chloroflexia</taxon>
        <taxon>Herpetosiphonales</taxon>
        <taxon>Herpetosiphonaceae</taxon>
        <taxon>Herpetosiphon</taxon>
    </lineage>
</organism>
<dbReference type="Gene3D" id="1.20.950.20">
    <property type="entry name" value="Transmembrane di-heme cytochromes, Chain C"/>
    <property type="match status" value="1"/>
</dbReference>
<evidence type="ECO:0000256" key="5">
    <source>
        <dbReference type="ARBA" id="ARBA00023014"/>
    </source>
</evidence>
<feature type="domain" description="4Fe-4S ferredoxin-type" evidence="7">
    <location>
        <begin position="414"/>
        <end position="444"/>
    </location>
</feature>
<keyword evidence="4" id="KW-0408">Iron</keyword>
<dbReference type="KEGG" id="hau:Haur_4458"/>
<dbReference type="eggNOG" id="COG2181">
    <property type="taxonomic scope" value="Bacteria"/>
</dbReference>
<dbReference type="InterPro" id="IPR017900">
    <property type="entry name" value="4Fe4S_Fe_S_CS"/>
</dbReference>
<accession>A9AZN6</accession>
<keyword evidence="1" id="KW-0004">4Fe-4S</keyword>
<evidence type="ECO:0000256" key="1">
    <source>
        <dbReference type="ARBA" id="ARBA00022485"/>
    </source>
</evidence>
<dbReference type="SUPFAM" id="SSF103501">
    <property type="entry name" value="Respiratory nitrate reductase 1 gamma chain"/>
    <property type="match status" value="1"/>
</dbReference>
<dbReference type="InterPro" id="IPR017896">
    <property type="entry name" value="4Fe4S_Fe-S-bd"/>
</dbReference>
<dbReference type="STRING" id="316274.Haur_4458"/>
<dbReference type="BioCyc" id="HAUR316274:GHYA-4513-MONOMER"/>
<evidence type="ECO:0000256" key="2">
    <source>
        <dbReference type="ARBA" id="ARBA00022723"/>
    </source>
</evidence>
<dbReference type="Gene3D" id="1.10.1060.10">
    <property type="entry name" value="Alpha-helical ferredoxin"/>
    <property type="match status" value="1"/>
</dbReference>
<feature type="transmembrane region" description="Helical" evidence="6">
    <location>
        <begin position="91"/>
        <end position="110"/>
    </location>
</feature>
<evidence type="ECO:0000256" key="6">
    <source>
        <dbReference type="SAM" id="Phobius"/>
    </source>
</evidence>
<feature type="transmembrane region" description="Helical" evidence="6">
    <location>
        <begin position="130"/>
        <end position="151"/>
    </location>
</feature>
<name>A9AZN6_HERA2</name>
<dbReference type="Proteomes" id="UP000000787">
    <property type="component" value="Chromosome"/>
</dbReference>
<dbReference type="FunCoup" id="A9AZN6">
    <property type="interactions" value="22"/>
</dbReference>
<dbReference type="InterPro" id="IPR004017">
    <property type="entry name" value="Cys_rich_dom"/>
</dbReference>
<feature type="transmembrane region" description="Helical" evidence="6">
    <location>
        <begin position="255"/>
        <end position="274"/>
    </location>
</feature>
<dbReference type="InterPro" id="IPR051460">
    <property type="entry name" value="HdrC_iron-sulfur_subunit"/>
</dbReference>
<dbReference type="Pfam" id="PF02754">
    <property type="entry name" value="CCG"/>
    <property type="match status" value="2"/>
</dbReference>
<dbReference type="InterPro" id="IPR036197">
    <property type="entry name" value="NarG-like_sf"/>
</dbReference>
<keyword evidence="6" id="KW-0472">Membrane</keyword>
<dbReference type="EMBL" id="CP000875">
    <property type="protein sequence ID" value="ABX07090.1"/>
    <property type="molecule type" value="Genomic_DNA"/>
</dbReference>
<dbReference type="Pfam" id="PF13183">
    <property type="entry name" value="Fer4_8"/>
    <property type="match status" value="1"/>
</dbReference>
<dbReference type="PROSITE" id="PS51379">
    <property type="entry name" value="4FE4S_FER_2"/>
    <property type="match status" value="2"/>
</dbReference>
<evidence type="ECO:0000313" key="8">
    <source>
        <dbReference type="EMBL" id="ABX07090.1"/>
    </source>
</evidence>
<evidence type="ECO:0000256" key="4">
    <source>
        <dbReference type="ARBA" id="ARBA00023004"/>
    </source>
</evidence>
<evidence type="ECO:0000256" key="3">
    <source>
        <dbReference type="ARBA" id="ARBA00023002"/>
    </source>
</evidence>
<dbReference type="GO" id="GO:0046872">
    <property type="term" value="F:metal ion binding"/>
    <property type="evidence" value="ECO:0007669"/>
    <property type="project" value="UniProtKB-KW"/>
</dbReference>
<keyword evidence="6" id="KW-1133">Transmembrane helix</keyword>
<dbReference type="PANTHER" id="PTHR43255">
    <property type="entry name" value="IRON-SULFUR-BINDING OXIDOREDUCTASE FADF-RELATED-RELATED"/>
    <property type="match status" value="1"/>
</dbReference>
<feature type="transmembrane region" description="Helical" evidence="6">
    <location>
        <begin position="26"/>
        <end position="44"/>
    </location>
</feature>
<evidence type="ECO:0000259" key="7">
    <source>
        <dbReference type="PROSITE" id="PS51379"/>
    </source>
</evidence>
<keyword evidence="2" id="KW-0479">Metal-binding</keyword>
<feature type="domain" description="4Fe-4S ferredoxin-type" evidence="7">
    <location>
        <begin position="324"/>
        <end position="355"/>
    </location>
</feature>
<keyword evidence="3" id="KW-0560">Oxidoreductase</keyword>
<feature type="transmembrane region" description="Helical" evidence="6">
    <location>
        <begin position="171"/>
        <end position="192"/>
    </location>
</feature>